<accession>A0A1P8ULE9</accession>
<feature type="region of interest" description="Disordered" evidence="3">
    <location>
        <begin position="1"/>
        <end position="42"/>
    </location>
</feature>
<dbReference type="InterPro" id="IPR002586">
    <property type="entry name" value="CobQ/CobB/MinD/ParA_Nub-bd_dom"/>
</dbReference>
<reference evidence="5 6" key="1">
    <citation type="submission" date="2017-01" db="EMBL/GenBank/DDBJ databases">
        <title>Draft sequence of Acidihalobacter ferrooxidans strain DSM 14175 (strain V8).</title>
        <authorList>
            <person name="Khaleque H.N."/>
            <person name="Ramsay J.P."/>
            <person name="Murphy R.J.T."/>
            <person name="Kaksonen A.H."/>
            <person name="Boxall N.J."/>
            <person name="Watkin E.L.J."/>
        </authorList>
    </citation>
    <scope>NUCLEOTIDE SEQUENCE [LARGE SCALE GENOMIC DNA]</scope>
    <source>
        <strain evidence="5 6">V8</strain>
    </source>
</reference>
<dbReference type="InterPro" id="IPR050445">
    <property type="entry name" value="Bact_polysacc_biosynth/exp"/>
</dbReference>
<gene>
    <name evidence="5" type="ORF">BW247_10670</name>
</gene>
<evidence type="ECO:0000313" key="6">
    <source>
        <dbReference type="Proteomes" id="UP000243807"/>
    </source>
</evidence>
<dbReference type="InterPro" id="IPR027417">
    <property type="entry name" value="P-loop_NTPase"/>
</dbReference>
<dbReference type="EMBL" id="CP019434">
    <property type="protein sequence ID" value="APZ44668.1"/>
    <property type="molecule type" value="Genomic_DNA"/>
</dbReference>
<dbReference type="AlphaFoldDB" id="A0A1P8ULE9"/>
<keyword evidence="6" id="KW-1185">Reference proteome</keyword>
<dbReference type="InterPro" id="IPR005702">
    <property type="entry name" value="Wzc-like_C"/>
</dbReference>
<dbReference type="PANTHER" id="PTHR32309:SF31">
    <property type="entry name" value="CAPSULAR EXOPOLYSACCHARIDE FAMILY"/>
    <property type="match status" value="1"/>
</dbReference>
<evidence type="ECO:0000259" key="4">
    <source>
        <dbReference type="Pfam" id="PF01656"/>
    </source>
</evidence>
<evidence type="ECO:0000256" key="2">
    <source>
        <dbReference type="ARBA" id="ARBA00022840"/>
    </source>
</evidence>
<evidence type="ECO:0000256" key="3">
    <source>
        <dbReference type="SAM" id="MobiDB-lite"/>
    </source>
</evidence>
<dbReference type="STRING" id="1765967.BW247_10670"/>
<protein>
    <recommendedName>
        <fullName evidence="4">CobQ/CobB/MinD/ParA nucleotide binding domain-containing protein</fullName>
    </recommendedName>
</protein>
<dbReference type="CDD" id="cd05387">
    <property type="entry name" value="BY-kinase"/>
    <property type="match status" value="1"/>
</dbReference>
<feature type="domain" description="CobQ/CobB/MinD/ParA nucleotide binding" evidence="4">
    <location>
        <begin position="112"/>
        <end position="230"/>
    </location>
</feature>
<keyword evidence="1" id="KW-0547">Nucleotide-binding</keyword>
<evidence type="ECO:0000256" key="1">
    <source>
        <dbReference type="ARBA" id="ARBA00022741"/>
    </source>
</evidence>
<proteinExistence type="predicted"/>
<keyword evidence="2" id="KW-0067">ATP-binding</keyword>
<dbReference type="Gene3D" id="3.40.50.300">
    <property type="entry name" value="P-loop containing nucleotide triphosphate hydrolases"/>
    <property type="match status" value="1"/>
</dbReference>
<organism evidence="5 6">
    <name type="scientific">Acidihalobacter ferrooxydans</name>
    <dbReference type="NCBI Taxonomy" id="1765967"/>
    <lineage>
        <taxon>Bacteria</taxon>
        <taxon>Pseudomonadati</taxon>
        <taxon>Pseudomonadota</taxon>
        <taxon>Gammaproteobacteria</taxon>
        <taxon>Chromatiales</taxon>
        <taxon>Ectothiorhodospiraceae</taxon>
        <taxon>Acidihalobacter</taxon>
    </lineage>
</organism>
<dbReference type="PANTHER" id="PTHR32309">
    <property type="entry name" value="TYROSINE-PROTEIN KINASE"/>
    <property type="match status" value="1"/>
</dbReference>
<feature type="compositionally biased region" description="Polar residues" evidence="3">
    <location>
        <begin position="13"/>
        <end position="38"/>
    </location>
</feature>
<dbReference type="SUPFAM" id="SSF52540">
    <property type="entry name" value="P-loop containing nucleoside triphosphate hydrolases"/>
    <property type="match status" value="1"/>
</dbReference>
<feature type="compositionally biased region" description="Basic and acidic residues" evidence="3">
    <location>
        <begin position="1"/>
        <end position="12"/>
    </location>
</feature>
<sequence>MERAADKLKQETRPQPQSEQRGNAGHESQAQARHTSIPDSLVDEVVARRERTAATATGAQLILDAPRLTAAGLYPPPDIEDRIENEYRRIKRPLLANVTGRGVMPVEDARIVMVTSAQAGEGKTYTAFNLAYSLAQERDWQVTLIDGDNTRSTLSRKLGVAGGDRPGLMDLLSDPGIDMGAALQPTNVPRLTFIAAGSRHEDAAELLASREMTNFLRRLTAEPGRIAIIDTTPLLGSAEALALSESVGQILVVIKAGVTPRAAVAAAVQPLDKRKAINLLLNQVVKEHGDAYGGYSSYVYGYGDPQKMRAQSR</sequence>
<dbReference type="Pfam" id="PF01656">
    <property type="entry name" value="CbiA"/>
    <property type="match status" value="1"/>
</dbReference>
<name>A0A1P8ULE9_9GAMM</name>
<dbReference type="Proteomes" id="UP000243807">
    <property type="component" value="Chromosome"/>
</dbReference>
<evidence type="ECO:0000313" key="5">
    <source>
        <dbReference type="EMBL" id="APZ44668.1"/>
    </source>
</evidence>
<dbReference type="KEGG" id="afy:BW247_10670"/>